<proteinExistence type="predicted"/>
<evidence type="ECO:0000313" key="1">
    <source>
        <dbReference type="EMBL" id="VFK51629.1"/>
    </source>
</evidence>
<sequence>MKAPRFNVKAQRLDAEPLKLSDTVRRALCNSPSTIDTGRLKGDISARMFCPHILDNSKKLSFFAA</sequence>
<reference evidence="1" key="1">
    <citation type="submission" date="2019-02" db="EMBL/GenBank/DDBJ databases">
        <authorList>
            <person name="Gruber-Vodicka R. H."/>
            <person name="Seah K. B. B."/>
        </authorList>
    </citation>
    <scope>NUCLEOTIDE SEQUENCE</scope>
    <source>
        <strain evidence="1">BECK_BY2</strain>
    </source>
</reference>
<organism evidence="1">
    <name type="scientific">Candidatus Kentrum sp. TUN</name>
    <dbReference type="NCBI Taxonomy" id="2126343"/>
    <lineage>
        <taxon>Bacteria</taxon>
        <taxon>Pseudomonadati</taxon>
        <taxon>Pseudomonadota</taxon>
        <taxon>Gammaproteobacteria</taxon>
        <taxon>Candidatus Kentrum</taxon>
    </lineage>
</organism>
<name>A0A450ZCX9_9GAMM</name>
<dbReference type="EMBL" id="CAADFV010000006">
    <property type="protein sequence ID" value="VFK51629.1"/>
    <property type="molecule type" value="Genomic_DNA"/>
</dbReference>
<dbReference type="AlphaFoldDB" id="A0A450ZCX9"/>
<gene>
    <name evidence="1" type="ORF">BECKTUN1418E_GA0071001_100630</name>
</gene>
<protein>
    <submittedName>
        <fullName evidence="1">Uncharacterized protein</fullName>
    </submittedName>
</protein>
<accession>A0A450ZCX9</accession>